<keyword evidence="2" id="KW-0378">Hydrolase</keyword>
<dbReference type="GeneID" id="87957337"/>
<dbReference type="EMBL" id="CP141887">
    <property type="protein sequence ID" value="WRT68230.1"/>
    <property type="molecule type" value="Genomic_DNA"/>
</dbReference>
<evidence type="ECO:0000259" key="5">
    <source>
        <dbReference type="Pfam" id="PF01156"/>
    </source>
</evidence>
<dbReference type="RefSeq" id="XP_062792970.1">
    <property type="nucleotide sequence ID" value="XM_062936919.1"/>
</dbReference>
<dbReference type="Gene3D" id="3.90.245.10">
    <property type="entry name" value="Ribonucleoside hydrolase-like"/>
    <property type="match status" value="1"/>
</dbReference>
<dbReference type="InterPro" id="IPR001910">
    <property type="entry name" value="Inosine/uridine_hydrolase_dom"/>
</dbReference>
<evidence type="ECO:0000313" key="6">
    <source>
        <dbReference type="EMBL" id="WRT68230.1"/>
    </source>
</evidence>
<dbReference type="PANTHER" id="PTHR12304:SF56">
    <property type="entry name" value="HYDROLASE, PUTATIVE (AFU_ORTHOLOGUE AFUA_1G11790)-RELATED"/>
    <property type="match status" value="1"/>
</dbReference>
<evidence type="ECO:0000256" key="1">
    <source>
        <dbReference type="ARBA" id="ARBA00009176"/>
    </source>
</evidence>
<sequence length="417" mass="45626">MAQKIILDTDPGVDDVLAILLSLSSPELEVALISIVFGNTHAPVAHGNLLKIYHSLAKEIAEIPEAENRYETLKQPGKKTLLALGEDGPIGGEKAVAAYFHGPDGLSNITVTHPHFTPPELEEDVPHEHLEISNKPSYQVMLDILREEDEDSVVIIALGPLTNLAHALRSDPTTFSRVSRIVWMGGTLEHPGNTSPTAEFNCFADPFAASQILQACKSGLIEFILAPLDITTPHAIPFSDLIHPTVVAIPDSNGNLPSKKDDTPTPLESFVSAMLVRVRGLQASFGLEDSMEMHDPVAVWFALTHATRKRNSPPLEEDGWRLVQRDFQIEKIGELTRGMCVVDRRGTGEETGADRSKNEKLKNQGISSSSSTKKDDSTGRMGEKLEKPKQLPWIITQTPGIEELRKVLLGRVFGTQV</sequence>
<evidence type="ECO:0000256" key="2">
    <source>
        <dbReference type="ARBA" id="ARBA00022801"/>
    </source>
</evidence>
<reference evidence="6 7" key="1">
    <citation type="submission" date="2024-01" db="EMBL/GenBank/DDBJ databases">
        <title>Comparative genomics of Cryptococcus and Kwoniella reveals pathogenesis evolution and contrasting modes of karyotype evolution via chromosome fusion or intercentromeric recombination.</title>
        <authorList>
            <person name="Coelho M.A."/>
            <person name="David-Palma M."/>
            <person name="Shea T."/>
            <person name="Bowers K."/>
            <person name="McGinley-Smith S."/>
            <person name="Mohammad A.W."/>
            <person name="Gnirke A."/>
            <person name="Yurkov A.M."/>
            <person name="Nowrousian M."/>
            <person name="Sun S."/>
            <person name="Cuomo C.A."/>
            <person name="Heitman J."/>
        </authorList>
    </citation>
    <scope>NUCLEOTIDE SEQUENCE [LARGE SCALE GENOMIC DNA]</scope>
    <source>
        <strain evidence="6">CBS 11374</strain>
    </source>
</reference>
<dbReference type="InterPro" id="IPR023186">
    <property type="entry name" value="IUNH"/>
</dbReference>
<evidence type="ECO:0000256" key="4">
    <source>
        <dbReference type="SAM" id="MobiDB-lite"/>
    </source>
</evidence>
<gene>
    <name evidence="6" type="ORF">IL334_005206</name>
</gene>
<keyword evidence="3" id="KW-0326">Glycosidase</keyword>
<proteinExistence type="inferred from homology"/>
<feature type="domain" description="Inosine/uridine-preferring nucleoside hydrolase" evidence="5">
    <location>
        <begin position="5"/>
        <end position="353"/>
    </location>
</feature>
<feature type="compositionally biased region" description="Basic and acidic residues" evidence="4">
    <location>
        <begin position="346"/>
        <end position="362"/>
    </location>
</feature>
<dbReference type="Proteomes" id="UP001329825">
    <property type="component" value="Chromosome 7"/>
</dbReference>
<protein>
    <recommendedName>
        <fullName evidence="5">Inosine/uridine-preferring nucleoside hydrolase domain-containing protein</fullName>
    </recommendedName>
</protein>
<feature type="compositionally biased region" description="Basic and acidic residues" evidence="4">
    <location>
        <begin position="372"/>
        <end position="389"/>
    </location>
</feature>
<dbReference type="PANTHER" id="PTHR12304">
    <property type="entry name" value="INOSINE-URIDINE PREFERRING NUCLEOSIDE HYDROLASE"/>
    <property type="match status" value="1"/>
</dbReference>
<keyword evidence="7" id="KW-1185">Reference proteome</keyword>
<evidence type="ECO:0000256" key="3">
    <source>
        <dbReference type="ARBA" id="ARBA00023295"/>
    </source>
</evidence>
<name>A0ABZ1D2H2_9TREE</name>
<feature type="region of interest" description="Disordered" evidence="4">
    <location>
        <begin position="346"/>
        <end position="390"/>
    </location>
</feature>
<accession>A0ABZ1D2H2</accession>
<dbReference type="SUPFAM" id="SSF53590">
    <property type="entry name" value="Nucleoside hydrolase"/>
    <property type="match status" value="1"/>
</dbReference>
<organism evidence="6 7">
    <name type="scientific">Kwoniella shivajii</name>
    <dbReference type="NCBI Taxonomy" id="564305"/>
    <lineage>
        <taxon>Eukaryota</taxon>
        <taxon>Fungi</taxon>
        <taxon>Dikarya</taxon>
        <taxon>Basidiomycota</taxon>
        <taxon>Agaricomycotina</taxon>
        <taxon>Tremellomycetes</taxon>
        <taxon>Tremellales</taxon>
        <taxon>Cryptococcaceae</taxon>
        <taxon>Kwoniella</taxon>
    </lineage>
</organism>
<evidence type="ECO:0000313" key="7">
    <source>
        <dbReference type="Proteomes" id="UP001329825"/>
    </source>
</evidence>
<comment type="similarity">
    <text evidence="1">Belongs to the IUNH family.</text>
</comment>
<dbReference type="InterPro" id="IPR036452">
    <property type="entry name" value="Ribo_hydro-like"/>
</dbReference>
<dbReference type="Pfam" id="PF01156">
    <property type="entry name" value="IU_nuc_hydro"/>
    <property type="match status" value="1"/>
</dbReference>